<evidence type="ECO:0000256" key="1">
    <source>
        <dbReference type="SAM" id="Phobius"/>
    </source>
</evidence>
<dbReference type="RefSeq" id="WP_011422462.1">
    <property type="nucleotide sequence ID" value="NC_007760.1"/>
</dbReference>
<keyword evidence="1" id="KW-0472">Membrane</keyword>
<reference evidence="3 4" key="1">
    <citation type="submission" date="2006-01" db="EMBL/GenBank/DDBJ databases">
        <title>Complete sequence of Anaeromyxobacter dehalogenans 2CP-C.</title>
        <authorList>
            <consortium name="US DOE Joint Genome Institute"/>
            <person name="Copeland A."/>
            <person name="Lucas S."/>
            <person name="Lapidus A."/>
            <person name="Barry K."/>
            <person name="Detter J.C."/>
            <person name="Glavina T."/>
            <person name="Hammon N."/>
            <person name="Israni S."/>
            <person name="Pitluck S."/>
            <person name="Brettin T."/>
            <person name="Bruce D."/>
            <person name="Han C."/>
            <person name="Tapia R."/>
            <person name="Gilna P."/>
            <person name="Kiss H."/>
            <person name="Schmutz J."/>
            <person name="Larimer F."/>
            <person name="Land M."/>
            <person name="Kyrpides N."/>
            <person name="Anderson I."/>
            <person name="Sanford R.A."/>
            <person name="Ritalahti K.M."/>
            <person name="Thomas H.S."/>
            <person name="Kirby J.R."/>
            <person name="Zhulin I.B."/>
            <person name="Loeffler F.E."/>
            <person name="Richardson P."/>
        </authorList>
    </citation>
    <scope>NUCLEOTIDE SEQUENCE [LARGE SCALE GENOMIC DNA]</scope>
    <source>
        <strain evidence="3 4">2CP-C</strain>
    </source>
</reference>
<feature type="transmembrane region" description="Helical" evidence="1">
    <location>
        <begin position="461"/>
        <end position="484"/>
    </location>
</feature>
<evidence type="ECO:0000259" key="2">
    <source>
        <dbReference type="SMART" id="SM00460"/>
    </source>
</evidence>
<proteinExistence type="predicted"/>
<feature type="transmembrane region" description="Helical" evidence="1">
    <location>
        <begin position="325"/>
        <end position="348"/>
    </location>
</feature>
<dbReference type="SUPFAM" id="SSF54001">
    <property type="entry name" value="Cysteine proteinases"/>
    <property type="match status" value="1"/>
</dbReference>
<dbReference type="SMART" id="SM00460">
    <property type="entry name" value="TGc"/>
    <property type="match status" value="1"/>
</dbReference>
<organism evidence="3 4">
    <name type="scientific">Anaeromyxobacter dehalogenans (strain 2CP-C)</name>
    <dbReference type="NCBI Taxonomy" id="290397"/>
    <lineage>
        <taxon>Bacteria</taxon>
        <taxon>Pseudomonadati</taxon>
        <taxon>Myxococcota</taxon>
        <taxon>Myxococcia</taxon>
        <taxon>Myxococcales</taxon>
        <taxon>Cystobacterineae</taxon>
        <taxon>Anaeromyxobacteraceae</taxon>
        <taxon>Anaeromyxobacter</taxon>
    </lineage>
</organism>
<dbReference type="OrthoDB" id="253840at2"/>
<dbReference type="Proteomes" id="UP000001935">
    <property type="component" value="Chromosome"/>
</dbReference>
<protein>
    <submittedName>
        <fullName evidence="3">Transglutaminase-like protein</fullName>
    </submittedName>
</protein>
<sequence length="523" mass="56319">MALTHPHKLGLTVLALVLGAAGLMAYKVRALGYRLADILPVRQYEVTYALDLDGHGGDVRVRSFLPSSDAHQTISEERDQTSGLHLSQAMEGPNRVATWSGADVPNGARIRHAFKVLPRRVSYELPAGLEVPAAYPPSAAAWLRPEKEIQVDAPEIRATLQRIGADQGSVVERLRRIHALAASLQPRPFKGTTDALTALRLGESSCNGKSRLFVALARAAGIPARLVGGLILEPGAKRTSHQWVEAWVAGHWVPFCPTNGHFAELPERYLTLYVGDEALFRHTADVNFDYRFETHAALVPSPQAKATFTLFDVWGLFDRLRLPFALLRTVLMLPVGALLVVLFRNVVGMPTFGTFLPALLAASAGETGAGYGVLAVLLVVAAVAAVRWGLTRLELLHSPTLAILLAAVVLALLTTSMVAERAGIAALTRVTMFPIAVLAICAERFYLSLTEHGARAAGKELAGTLAVMLACHAVMSSLALQVLVIGFPEVLLLVVAANVYLGRWVGMRLSEYRRFRGLLGGAA</sequence>
<keyword evidence="1" id="KW-0812">Transmembrane</keyword>
<accession>Q2IF23</accession>
<dbReference type="AlphaFoldDB" id="Q2IF23"/>
<feature type="transmembrane region" description="Helical" evidence="1">
    <location>
        <begin position="368"/>
        <end position="389"/>
    </location>
</feature>
<dbReference type="InterPro" id="IPR002931">
    <property type="entry name" value="Transglutaminase-like"/>
</dbReference>
<feature type="domain" description="Transglutaminase-like" evidence="2">
    <location>
        <begin position="198"/>
        <end position="259"/>
    </location>
</feature>
<feature type="transmembrane region" description="Helical" evidence="1">
    <location>
        <begin position="431"/>
        <end position="449"/>
    </location>
</feature>
<dbReference type="STRING" id="290397.Adeh_3413"/>
<dbReference type="eggNOG" id="COG1305">
    <property type="taxonomic scope" value="Bacteria"/>
</dbReference>
<name>Q2IF23_ANADE</name>
<dbReference type="EMBL" id="CP000251">
    <property type="protein sequence ID" value="ABC83180.1"/>
    <property type="molecule type" value="Genomic_DNA"/>
</dbReference>
<dbReference type="PANTHER" id="PTHR33490">
    <property type="entry name" value="BLR5614 PROTEIN-RELATED"/>
    <property type="match status" value="1"/>
</dbReference>
<evidence type="ECO:0000313" key="3">
    <source>
        <dbReference type="EMBL" id="ABC83180.1"/>
    </source>
</evidence>
<dbReference type="Pfam" id="PF01841">
    <property type="entry name" value="Transglut_core"/>
    <property type="match status" value="1"/>
</dbReference>
<dbReference type="Pfam" id="PF14402">
    <property type="entry name" value="7TM_transglut"/>
    <property type="match status" value="1"/>
</dbReference>
<feature type="transmembrane region" description="Helical" evidence="1">
    <location>
        <begin position="401"/>
        <end position="419"/>
    </location>
</feature>
<feature type="transmembrane region" description="Helical" evidence="1">
    <location>
        <begin position="490"/>
        <end position="506"/>
    </location>
</feature>
<dbReference type="HOGENOM" id="CLU_041549_0_0_7"/>
<gene>
    <name evidence="3" type="ordered locus">Adeh_3413</name>
</gene>
<dbReference type="Gene3D" id="3.10.620.30">
    <property type="match status" value="1"/>
</dbReference>
<keyword evidence="1" id="KW-1133">Transmembrane helix</keyword>
<dbReference type="InterPro" id="IPR038765">
    <property type="entry name" value="Papain-like_cys_pep_sf"/>
</dbReference>
<evidence type="ECO:0000313" key="4">
    <source>
        <dbReference type="Proteomes" id="UP000001935"/>
    </source>
</evidence>
<dbReference type="KEGG" id="ade:Adeh_3413"/>
<dbReference type="InterPro" id="IPR025840">
    <property type="entry name" value="7TM_transglut"/>
</dbReference>